<evidence type="ECO:0008006" key="3">
    <source>
        <dbReference type="Google" id="ProtNLM"/>
    </source>
</evidence>
<evidence type="ECO:0000313" key="1">
    <source>
        <dbReference type="EMBL" id="GAB77811.1"/>
    </source>
</evidence>
<reference evidence="1 2" key="1">
    <citation type="submission" date="2012-08" db="EMBL/GenBank/DDBJ databases">
        <title>Whole genome shotgun sequence of Austwickia chelonae NBRC 105200.</title>
        <authorList>
            <person name="Yoshida I."/>
            <person name="Hosoyama A."/>
            <person name="Tsuchikane K."/>
            <person name="Katsumata H."/>
            <person name="Ando Y."/>
            <person name="Ohji S."/>
            <person name="Hamada M."/>
            <person name="Tamura T."/>
            <person name="Yamazoe A."/>
            <person name="Yamazaki S."/>
            <person name="Fujita N."/>
        </authorList>
    </citation>
    <scope>NUCLEOTIDE SEQUENCE [LARGE SCALE GENOMIC DNA]</scope>
    <source>
        <strain evidence="1 2">NBRC 105200</strain>
    </source>
</reference>
<accession>K6UM52</accession>
<dbReference type="Gene3D" id="3.10.20.30">
    <property type="match status" value="1"/>
</dbReference>
<dbReference type="AlphaFoldDB" id="K6UM52"/>
<dbReference type="SUPFAM" id="SSF54285">
    <property type="entry name" value="MoaD/ThiS"/>
    <property type="match status" value="1"/>
</dbReference>
<protein>
    <recommendedName>
        <fullName evidence="3">Molybdopterin synthase sulfur carrier subunit</fullName>
    </recommendedName>
</protein>
<dbReference type="EMBL" id="BAGZ01000008">
    <property type="protein sequence ID" value="GAB77811.1"/>
    <property type="molecule type" value="Genomic_DNA"/>
</dbReference>
<dbReference type="STRING" id="100225.SAMN05421595_0320"/>
<keyword evidence="2" id="KW-1185">Reference proteome</keyword>
<dbReference type="eggNOG" id="COG1977">
    <property type="taxonomic scope" value="Bacteria"/>
</dbReference>
<name>K6UM52_9MICO</name>
<dbReference type="InterPro" id="IPR016155">
    <property type="entry name" value="Mopterin_synth/thiamin_S_b"/>
</dbReference>
<comment type="caution">
    <text evidence="1">The sequence shown here is derived from an EMBL/GenBank/DDBJ whole genome shotgun (WGS) entry which is preliminary data.</text>
</comment>
<organism evidence="1 2">
    <name type="scientific">Austwickia chelonae NBRC 105200</name>
    <dbReference type="NCBI Taxonomy" id="1184607"/>
    <lineage>
        <taxon>Bacteria</taxon>
        <taxon>Bacillati</taxon>
        <taxon>Actinomycetota</taxon>
        <taxon>Actinomycetes</taxon>
        <taxon>Micrococcales</taxon>
        <taxon>Dermatophilaceae</taxon>
        <taxon>Austwickia</taxon>
    </lineage>
</organism>
<gene>
    <name evidence="1" type="ORF">AUCHE_08_00520</name>
</gene>
<proteinExistence type="predicted"/>
<dbReference type="Pfam" id="PF02597">
    <property type="entry name" value="ThiS"/>
    <property type="match status" value="1"/>
</dbReference>
<dbReference type="Proteomes" id="UP000008495">
    <property type="component" value="Unassembled WGS sequence"/>
</dbReference>
<evidence type="ECO:0000313" key="2">
    <source>
        <dbReference type="Proteomes" id="UP000008495"/>
    </source>
</evidence>
<dbReference type="InterPro" id="IPR003749">
    <property type="entry name" value="ThiS/MoaD-like"/>
</dbReference>
<dbReference type="InterPro" id="IPR012675">
    <property type="entry name" value="Beta-grasp_dom_sf"/>
</dbReference>
<sequence length="74" mass="7391">MRYWAAARAAAGVAEESVVPGRVADVLAAAEARHPQLAPVVAVASVLVDGLAVDRDAEAPAGCTLEVLPPFAGG</sequence>